<dbReference type="InterPro" id="IPR036053">
    <property type="entry name" value="PABP-dom"/>
</dbReference>
<evidence type="ECO:0000256" key="4">
    <source>
        <dbReference type="ARBA" id="ARBA00022737"/>
    </source>
</evidence>
<evidence type="ECO:0000256" key="5">
    <source>
        <dbReference type="ARBA" id="ARBA00022884"/>
    </source>
</evidence>
<dbReference type="SMART" id="SM00517">
    <property type="entry name" value="PolyA"/>
    <property type="match status" value="1"/>
</dbReference>
<name>A0ABQ5RTR0_9CHLO</name>
<feature type="domain" description="RRM" evidence="9">
    <location>
        <begin position="201"/>
        <end position="278"/>
    </location>
</feature>
<proteinExistence type="inferred from homology"/>
<dbReference type="InterPro" id="IPR006515">
    <property type="entry name" value="PABP_1234"/>
</dbReference>
<gene>
    <name evidence="11" type="ORF">VaNZ11_002777</name>
</gene>
<dbReference type="Gene3D" id="1.10.1900.10">
    <property type="entry name" value="c-terminal domain of poly(a) binding protein"/>
    <property type="match status" value="1"/>
</dbReference>
<dbReference type="PROSITE" id="PS50102">
    <property type="entry name" value="RRM"/>
    <property type="match status" value="4"/>
</dbReference>
<dbReference type="InterPro" id="IPR035979">
    <property type="entry name" value="RBD_domain_sf"/>
</dbReference>
<comment type="caution">
    <text evidence="11">The sequence shown here is derived from an EMBL/GenBank/DDBJ whole genome shotgun (WGS) entry which is preliminary data.</text>
</comment>
<evidence type="ECO:0000256" key="2">
    <source>
        <dbReference type="ARBA" id="ARBA00008557"/>
    </source>
</evidence>
<feature type="domain" description="RRM" evidence="9">
    <location>
        <begin position="21"/>
        <end position="102"/>
    </location>
</feature>
<dbReference type="InterPro" id="IPR012677">
    <property type="entry name" value="Nucleotide-bd_a/b_plait_sf"/>
</dbReference>
<evidence type="ECO:0000256" key="8">
    <source>
        <dbReference type="SAM" id="MobiDB-lite"/>
    </source>
</evidence>
<dbReference type="SMART" id="SM00360">
    <property type="entry name" value="RRM"/>
    <property type="match status" value="4"/>
</dbReference>
<keyword evidence="3 7" id="KW-0963">Cytoplasm</keyword>
<evidence type="ECO:0000313" key="12">
    <source>
        <dbReference type="Proteomes" id="UP001165090"/>
    </source>
</evidence>
<sequence>MATTEAAAPAAQTTATPLTNSSLYVGDLEKDVTEAQLFELFSSVGPVASIRVCRDAVTRRSLGYAYVNYNSALDPQAAERAMETLNYHVLNGKPMRIMWSHRDPSARKSGVGNIFIKNLDKTIDAKALHDTFSAFGKILSCKVATDANGVSKGYGFVHFEDQAAADRAIQTVNQKEIEGKIVYVGPFQKRADRPQGKDVYTNVFIKNLPAELGDDELSKMSKEFGEVTSAVVMKDEKGGSKGFGFINFKDAESAAKCVEALNEKEIGGKVLYAGRAQKKTEREAMLRQKVEESKQERYLKYQGMNLYVKNLADEVDDDALRDLFASCGTITSCKVMRDSPNKSKGFGFVCFTSHDEATRAVTEMNGKMVKGKPLYVALAQRKDVRRAQLEANVQNRLGMGAMTRPPNPMTGMGPYGPGAMPFFAAGPGGMPAGPRAPGMMYPGPMMPPRGMPGPGRGPRGPMMPPQAAAFGPMMGPPLGPARGRAGRGRAPMMPMAPYPGPGPVEFQAGGFQGRGRGRGVQGRGGQGGGRSGQGGRNANANQQAGANAVKAAEAPAATAAPAAAAAAAPVAVVAGPVPEPEAPASQQPLTAAALAAAAPEQQKMMIGERLYPQVAELQPDLAGKITGMLLEMDNAELLMLLESHEALVAKVDEAIAVLKIHNAIPEVPKA</sequence>
<dbReference type="InterPro" id="IPR003954">
    <property type="entry name" value="RRM_euk-type"/>
</dbReference>
<feature type="domain" description="RRM" evidence="9">
    <location>
        <begin position="112"/>
        <end position="189"/>
    </location>
</feature>
<feature type="compositionally biased region" description="Gly residues" evidence="8">
    <location>
        <begin position="510"/>
        <end position="535"/>
    </location>
</feature>
<evidence type="ECO:0000256" key="1">
    <source>
        <dbReference type="ARBA" id="ARBA00004496"/>
    </source>
</evidence>
<dbReference type="InterPro" id="IPR045305">
    <property type="entry name" value="RRM2_I_PABPs"/>
</dbReference>
<keyword evidence="12" id="KW-1185">Reference proteome</keyword>
<evidence type="ECO:0000259" key="9">
    <source>
        <dbReference type="PROSITE" id="PS50102"/>
    </source>
</evidence>
<keyword evidence="5 6" id="KW-0694">RNA-binding</keyword>
<protein>
    <recommendedName>
        <fullName evidence="7">Polyadenylate-binding protein</fullName>
        <shortName evidence="7">PABP</shortName>
    </recommendedName>
</protein>
<dbReference type="CDD" id="cd12378">
    <property type="entry name" value="RRM1_I_PABPs"/>
    <property type="match status" value="1"/>
</dbReference>
<feature type="domain" description="RRM" evidence="9">
    <location>
        <begin position="304"/>
        <end position="381"/>
    </location>
</feature>
<comment type="function">
    <text evidence="7">Binds the poly(A) tail of mRNA.</text>
</comment>
<accession>A0ABQ5RTR0</accession>
<evidence type="ECO:0000259" key="10">
    <source>
        <dbReference type="PROSITE" id="PS51309"/>
    </source>
</evidence>
<dbReference type="CDD" id="cd12381">
    <property type="entry name" value="RRM4_I_PABPs"/>
    <property type="match status" value="1"/>
</dbReference>
<evidence type="ECO:0000256" key="6">
    <source>
        <dbReference type="PROSITE-ProRule" id="PRU00176"/>
    </source>
</evidence>
<dbReference type="Gene3D" id="3.30.70.330">
    <property type="match status" value="4"/>
</dbReference>
<dbReference type="Pfam" id="PF00658">
    <property type="entry name" value="MLLE"/>
    <property type="match status" value="1"/>
</dbReference>
<feature type="compositionally biased region" description="Low complexity" evidence="8">
    <location>
        <begin position="536"/>
        <end position="546"/>
    </location>
</feature>
<dbReference type="Proteomes" id="UP001165090">
    <property type="component" value="Unassembled WGS sequence"/>
</dbReference>
<dbReference type="NCBIfam" id="TIGR01628">
    <property type="entry name" value="PABP-1234"/>
    <property type="match status" value="1"/>
</dbReference>
<comment type="similarity">
    <text evidence="2 7">Belongs to the polyadenylate-binding protein type-1 family.</text>
</comment>
<dbReference type="InterPro" id="IPR002004">
    <property type="entry name" value="PABP_HYD_C"/>
</dbReference>
<keyword evidence="4" id="KW-0677">Repeat</keyword>
<dbReference type="PROSITE" id="PS51309">
    <property type="entry name" value="PABC"/>
    <property type="match status" value="1"/>
</dbReference>
<dbReference type="EMBL" id="BSDZ01000008">
    <property type="protein sequence ID" value="GLI60604.1"/>
    <property type="molecule type" value="Genomic_DNA"/>
</dbReference>
<evidence type="ECO:0000313" key="11">
    <source>
        <dbReference type="EMBL" id="GLI60604.1"/>
    </source>
</evidence>
<dbReference type="CDD" id="cd12380">
    <property type="entry name" value="RRM3_I_PABPs"/>
    <property type="match status" value="1"/>
</dbReference>
<dbReference type="PANTHER" id="PTHR24012">
    <property type="entry name" value="RNA BINDING PROTEIN"/>
    <property type="match status" value="1"/>
</dbReference>
<dbReference type="SUPFAM" id="SSF63570">
    <property type="entry name" value="PABC (PABP) domain"/>
    <property type="match status" value="1"/>
</dbReference>
<evidence type="ECO:0000256" key="3">
    <source>
        <dbReference type="ARBA" id="ARBA00022490"/>
    </source>
</evidence>
<dbReference type="InterPro" id="IPR000504">
    <property type="entry name" value="RRM_dom"/>
</dbReference>
<dbReference type="SUPFAM" id="SSF54928">
    <property type="entry name" value="RNA-binding domain, RBD"/>
    <property type="match status" value="2"/>
</dbReference>
<comment type="subcellular location">
    <subcellularLocation>
        <location evidence="1 7">Cytoplasm</location>
    </subcellularLocation>
</comment>
<dbReference type="Pfam" id="PF00076">
    <property type="entry name" value="RRM_1"/>
    <property type="match status" value="4"/>
</dbReference>
<feature type="domain" description="PABC" evidence="10">
    <location>
        <begin position="586"/>
        <end position="663"/>
    </location>
</feature>
<dbReference type="CDD" id="cd12379">
    <property type="entry name" value="RRM2_I_PABPs"/>
    <property type="match status" value="1"/>
</dbReference>
<dbReference type="InterPro" id="IPR034364">
    <property type="entry name" value="PABP_RRM1"/>
</dbReference>
<evidence type="ECO:0000256" key="7">
    <source>
        <dbReference type="RuleBase" id="RU362004"/>
    </source>
</evidence>
<feature type="region of interest" description="Disordered" evidence="8">
    <location>
        <begin position="500"/>
        <end position="546"/>
    </location>
</feature>
<dbReference type="SMART" id="SM00361">
    <property type="entry name" value="RRM_1"/>
    <property type="match status" value="2"/>
</dbReference>
<reference evidence="11 12" key="1">
    <citation type="journal article" date="2023" name="IScience">
        <title>Expanded male sex-determining region conserved during the evolution of homothallism in the green alga Volvox.</title>
        <authorList>
            <person name="Yamamoto K."/>
            <person name="Matsuzaki R."/>
            <person name="Mahakham W."/>
            <person name="Heman W."/>
            <person name="Sekimoto H."/>
            <person name="Kawachi M."/>
            <person name="Minakuchi Y."/>
            <person name="Toyoda A."/>
            <person name="Nozaki H."/>
        </authorList>
    </citation>
    <scope>NUCLEOTIDE SEQUENCE [LARGE SCALE GENOMIC DNA]</scope>
    <source>
        <strain evidence="11 12">NIES-4468</strain>
    </source>
</reference>
<organism evidence="11 12">
    <name type="scientific">Volvox africanus</name>
    <dbReference type="NCBI Taxonomy" id="51714"/>
    <lineage>
        <taxon>Eukaryota</taxon>
        <taxon>Viridiplantae</taxon>
        <taxon>Chlorophyta</taxon>
        <taxon>core chlorophytes</taxon>
        <taxon>Chlorophyceae</taxon>
        <taxon>CS clade</taxon>
        <taxon>Chlamydomonadales</taxon>
        <taxon>Volvocaceae</taxon>
        <taxon>Volvox</taxon>
    </lineage>
</organism>